<name>A0A1R4HPC4_9GAMM</name>
<gene>
    <name evidence="1" type="ORF">CZ787_01380</name>
</gene>
<comment type="caution">
    <text evidence="1">The sequence shown here is derived from an EMBL/GenBank/DDBJ whole genome shotgun (WGS) entry which is preliminary data.</text>
</comment>
<sequence>MSWLPLVRMQWYDVAVSAHRLFKGGTFSAFNSRSANAVQRI</sequence>
<proteinExistence type="predicted"/>
<reference evidence="1 2" key="1">
    <citation type="submission" date="2017-02" db="EMBL/GenBank/DDBJ databases">
        <authorList>
            <person name="Dridi B."/>
        </authorList>
    </citation>
    <scope>NUCLEOTIDE SEQUENCE [LARGE SCALE GENOMIC DNA]</scope>
    <source>
        <strain evidence="1 2">JB380</strain>
    </source>
</reference>
<evidence type="ECO:0000313" key="1">
    <source>
        <dbReference type="EMBL" id="SJN09380.1"/>
    </source>
</evidence>
<evidence type="ECO:0000313" key="2">
    <source>
        <dbReference type="Proteomes" id="UP000196331"/>
    </source>
</evidence>
<organism evidence="1 2">
    <name type="scientific">Halomonas citrativorans</name>
    <dbReference type="NCBI Taxonomy" id="2742612"/>
    <lineage>
        <taxon>Bacteria</taxon>
        <taxon>Pseudomonadati</taxon>
        <taxon>Pseudomonadota</taxon>
        <taxon>Gammaproteobacteria</taxon>
        <taxon>Oceanospirillales</taxon>
        <taxon>Halomonadaceae</taxon>
        <taxon>Halomonas</taxon>
    </lineage>
</organism>
<accession>A0A1R4HPC4</accession>
<dbReference type="AlphaFoldDB" id="A0A1R4HPC4"/>
<protein>
    <submittedName>
        <fullName evidence="1">Uncharacterized protein</fullName>
    </submittedName>
</protein>
<dbReference type="EMBL" id="FUKM01000003">
    <property type="protein sequence ID" value="SJN09380.1"/>
    <property type="molecule type" value="Genomic_DNA"/>
</dbReference>
<dbReference type="Proteomes" id="UP000196331">
    <property type="component" value="Unassembled WGS sequence"/>
</dbReference>